<proteinExistence type="predicted"/>
<dbReference type="SMART" id="SM00828">
    <property type="entry name" value="PKS_MT"/>
    <property type="match status" value="1"/>
</dbReference>
<gene>
    <name evidence="4" type="ORF">EDD29_4428</name>
</gene>
<evidence type="ECO:0000256" key="2">
    <source>
        <dbReference type="ARBA" id="ARBA00022679"/>
    </source>
</evidence>
<dbReference type="SUPFAM" id="SSF53335">
    <property type="entry name" value="S-adenosyl-L-methionine-dependent methyltransferases"/>
    <property type="match status" value="1"/>
</dbReference>
<organism evidence="4 5">
    <name type="scientific">Actinocorallia herbida</name>
    <dbReference type="NCBI Taxonomy" id="58109"/>
    <lineage>
        <taxon>Bacteria</taxon>
        <taxon>Bacillati</taxon>
        <taxon>Actinomycetota</taxon>
        <taxon>Actinomycetes</taxon>
        <taxon>Streptosporangiales</taxon>
        <taxon>Thermomonosporaceae</taxon>
        <taxon>Actinocorallia</taxon>
    </lineage>
</organism>
<protein>
    <submittedName>
        <fullName evidence="4">Methyltransferase family protein</fullName>
    </submittedName>
</protein>
<dbReference type="RefSeq" id="WP_123666205.1">
    <property type="nucleotide sequence ID" value="NZ_RJKE01000001.1"/>
</dbReference>
<accession>A0A3N1D028</accession>
<keyword evidence="2 4" id="KW-0808">Transferase</keyword>
<dbReference type="AlphaFoldDB" id="A0A3N1D028"/>
<dbReference type="GO" id="GO:0032259">
    <property type="term" value="P:methylation"/>
    <property type="evidence" value="ECO:0007669"/>
    <property type="project" value="UniProtKB-KW"/>
</dbReference>
<reference evidence="4 5" key="1">
    <citation type="submission" date="2018-11" db="EMBL/GenBank/DDBJ databases">
        <title>Sequencing the genomes of 1000 actinobacteria strains.</title>
        <authorList>
            <person name="Klenk H.-P."/>
        </authorList>
    </citation>
    <scope>NUCLEOTIDE SEQUENCE [LARGE SCALE GENOMIC DNA]</scope>
    <source>
        <strain evidence="4 5">DSM 44254</strain>
    </source>
</reference>
<keyword evidence="5" id="KW-1185">Reference proteome</keyword>
<dbReference type="PANTHER" id="PTHR43861:SF1">
    <property type="entry name" value="TRANS-ACONITATE 2-METHYLTRANSFERASE"/>
    <property type="match status" value="1"/>
</dbReference>
<comment type="caution">
    <text evidence="4">The sequence shown here is derived from an EMBL/GenBank/DDBJ whole genome shotgun (WGS) entry which is preliminary data.</text>
</comment>
<dbReference type="OrthoDB" id="3286690at2"/>
<dbReference type="Gene3D" id="3.40.50.150">
    <property type="entry name" value="Vaccinia Virus protein VP39"/>
    <property type="match status" value="1"/>
</dbReference>
<dbReference type="GO" id="GO:0008168">
    <property type="term" value="F:methyltransferase activity"/>
    <property type="evidence" value="ECO:0007669"/>
    <property type="project" value="UniProtKB-KW"/>
</dbReference>
<dbReference type="PANTHER" id="PTHR43861">
    <property type="entry name" value="TRANS-ACONITATE 2-METHYLTRANSFERASE-RELATED"/>
    <property type="match status" value="1"/>
</dbReference>
<dbReference type="Pfam" id="PF13649">
    <property type="entry name" value="Methyltransf_25"/>
    <property type="match status" value="1"/>
</dbReference>
<dbReference type="EMBL" id="RJKE01000001">
    <property type="protein sequence ID" value="ROO86846.1"/>
    <property type="molecule type" value="Genomic_DNA"/>
</dbReference>
<evidence type="ECO:0000313" key="5">
    <source>
        <dbReference type="Proteomes" id="UP000272400"/>
    </source>
</evidence>
<keyword evidence="1 4" id="KW-0489">Methyltransferase</keyword>
<evidence type="ECO:0000256" key="1">
    <source>
        <dbReference type="ARBA" id="ARBA00022603"/>
    </source>
</evidence>
<sequence length="334" mass="36549">MTLRDVASEVAEHYTRFPFPLPDSARPASGMEAVKGLVGFHGLDLSGGRILDAGCGTGNRLLGLAAEFPDAKITGIDLAPGPLDLARRYLAETGLTNATVRQGDLSTVPLDGPFDLIWCCGVLHHIPDPLPALANLRSALADTGLLILWLYGTIGTLNEQLTRELVLTLGREVPHDRRLDLAKRVCPNLNENWYGDERHDFGDLSSAAYDSILADALLTPYARGYRLAEMIELLRQGGFRHVQLAGLSLADGTLASFELDGLDDLPGFDVGDHNDDAQVVDLYRELPLQQRWQAAELMARPMGLLMLAWAPGAYDRLAPEHRRRVLTIEEVKPC</sequence>
<feature type="domain" description="Polyketide synthase-like methyltransferase" evidence="3">
    <location>
        <begin position="17"/>
        <end position="246"/>
    </location>
</feature>
<dbReference type="CDD" id="cd02440">
    <property type="entry name" value="AdoMet_MTases"/>
    <property type="match status" value="1"/>
</dbReference>
<dbReference type="InterPro" id="IPR020803">
    <property type="entry name" value="MeTfrase_dom"/>
</dbReference>
<evidence type="ECO:0000313" key="4">
    <source>
        <dbReference type="EMBL" id="ROO86846.1"/>
    </source>
</evidence>
<name>A0A3N1D028_9ACTN</name>
<evidence type="ECO:0000259" key="3">
    <source>
        <dbReference type="SMART" id="SM00828"/>
    </source>
</evidence>
<dbReference type="InterPro" id="IPR041698">
    <property type="entry name" value="Methyltransf_25"/>
</dbReference>
<dbReference type="Proteomes" id="UP000272400">
    <property type="component" value="Unassembled WGS sequence"/>
</dbReference>
<dbReference type="InterPro" id="IPR029063">
    <property type="entry name" value="SAM-dependent_MTases_sf"/>
</dbReference>